<dbReference type="Pfam" id="PF05729">
    <property type="entry name" value="NACHT"/>
    <property type="match status" value="1"/>
</dbReference>
<name>A0A8J7IW33_9CYAN</name>
<evidence type="ECO:0000313" key="2">
    <source>
        <dbReference type="EMBL" id="MBE9117733.1"/>
    </source>
</evidence>
<dbReference type="Proteomes" id="UP000654482">
    <property type="component" value="Unassembled WGS sequence"/>
</dbReference>
<protein>
    <submittedName>
        <fullName evidence="2">NACHT domain-containing protein</fullName>
    </submittedName>
</protein>
<evidence type="ECO:0000313" key="3">
    <source>
        <dbReference type="Proteomes" id="UP000654482"/>
    </source>
</evidence>
<dbReference type="Gene3D" id="3.40.50.300">
    <property type="entry name" value="P-loop containing nucleotide triphosphate hydrolases"/>
    <property type="match status" value="1"/>
</dbReference>
<dbReference type="PANTHER" id="PTHR46844:SF1">
    <property type="entry name" value="SLR5058 PROTEIN"/>
    <property type="match status" value="1"/>
</dbReference>
<proteinExistence type="predicted"/>
<gene>
    <name evidence="2" type="ORF">IQ249_17690</name>
</gene>
<evidence type="ECO:0000259" key="1">
    <source>
        <dbReference type="PROSITE" id="PS50837"/>
    </source>
</evidence>
<dbReference type="RefSeq" id="WP_194030818.1">
    <property type="nucleotide sequence ID" value="NZ_JADEWZ010000029.1"/>
</dbReference>
<keyword evidence="3" id="KW-1185">Reference proteome</keyword>
<organism evidence="2 3">
    <name type="scientific">Lusitaniella coriacea LEGE 07157</name>
    <dbReference type="NCBI Taxonomy" id="945747"/>
    <lineage>
        <taxon>Bacteria</taxon>
        <taxon>Bacillati</taxon>
        <taxon>Cyanobacteriota</taxon>
        <taxon>Cyanophyceae</taxon>
        <taxon>Spirulinales</taxon>
        <taxon>Lusitaniellaceae</taxon>
        <taxon>Lusitaniella</taxon>
    </lineage>
</organism>
<accession>A0A8J7IW33</accession>
<dbReference type="InterPro" id="IPR027417">
    <property type="entry name" value="P-loop_NTPase"/>
</dbReference>
<dbReference type="AlphaFoldDB" id="A0A8J7IW33"/>
<sequence>MSRTTVTKFFNEQPIGERSFRKICLVLRLKWQDLSSVESISEIARDRSSTPSQLDEEKIREHCRQKILNQHSRMRLLSGEEIGVDQLYVDVYLLAKPENKHFNLSDSILENYDIKNDRLALSKRIQRNPGFEIANTNSKLVILGKPGSGKTTFLKHLAVDWCNGKFQAELIAMLIELRQIRDEQWNLWLAVDEALEIDPLYQFSALKIQIDNLGKHPTPENRTQISELKQQLESLPLQHLLNQGKLLILMDGLDEVPTDALRTSVKEQIRQFSKEYTKNRLILTCRTQIMEVIPSGFTSVEVADFRPEQVKQFVFNWFKASGNSDIEAKKKWGQINRVITNQPDFKELTATPVLLNLICLVLQDNGRFYSNRAELYKKGIKLLLSRWNEEKQINGWKIGIETYRKLDIEDKEVLLIEIAARKFENPNNFVLFEEEELADQITQQLQLANQQEGVSVLRAIEAQHGLLIERADGLWSFSHLTFQEYFTVRWLTQLSSKRLAEKIANRRWQEVVQQLVASQQPADQLLQLIKQAIEQSIAHELVVQTFLRWLLQKSKSTYTKFRSVAIRAFHCALALIHTFELEGALDPILALDSALNLIRILNYNCTLALDNALVLDRTLTYILALALSRDPGVAFFLDFTLNPNLSSALNPNLIHQLRELRKVLPESDNQEYFQQWWSDNSSQWIEQLRQVMIEHRNIGHDWQFTKEQKQQLQRYYDANKFLVELMQIEGAVSESVRAEIEDALLLPWEELKRRQPGIYDDLE</sequence>
<dbReference type="InterPro" id="IPR054501">
    <property type="entry name" value="NCH2"/>
</dbReference>
<reference evidence="2" key="1">
    <citation type="submission" date="2020-10" db="EMBL/GenBank/DDBJ databases">
        <authorList>
            <person name="Castelo-Branco R."/>
            <person name="Eusebio N."/>
            <person name="Adriana R."/>
            <person name="Vieira A."/>
            <person name="Brugerolle De Fraissinette N."/>
            <person name="Rezende De Castro R."/>
            <person name="Schneider M.P."/>
            <person name="Vasconcelos V."/>
            <person name="Leao P.N."/>
        </authorList>
    </citation>
    <scope>NUCLEOTIDE SEQUENCE</scope>
    <source>
        <strain evidence="2">LEGE 07157</strain>
    </source>
</reference>
<dbReference type="PANTHER" id="PTHR46844">
    <property type="entry name" value="SLR5058 PROTEIN"/>
    <property type="match status" value="1"/>
</dbReference>
<feature type="domain" description="NACHT" evidence="1">
    <location>
        <begin position="138"/>
        <end position="287"/>
    </location>
</feature>
<dbReference type="SUPFAM" id="SSF52540">
    <property type="entry name" value="P-loop containing nucleoside triphosphate hydrolases"/>
    <property type="match status" value="1"/>
</dbReference>
<comment type="caution">
    <text evidence="2">The sequence shown here is derived from an EMBL/GenBank/DDBJ whole genome shotgun (WGS) entry which is preliminary data.</text>
</comment>
<dbReference type="EMBL" id="JADEWZ010000029">
    <property type="protein sequence ID" value="MBE9117733.1"/>
    <property type="molecule type" value="Genomic_DNA"/>
</dbReference>
<dbReference type="InterPro" id="IPR007111">
    <property type="entry name" value="NACHT_NTPase"/>
</dbReference>
<dbReference type="CDD" id="cd01120">
    <property type="entry name" value="RecA-like_superfamily"/>
    <property type="match status" value="1"/>
</dbReference>
<dbReference type="Pfam" id="PF22727">
    <property type="entry name" value="NCH2"/>
    <property type="match status" value="1"/>
</dbReference>
<dbReference type="PROSITE" id="PS50837">
    <property type="entry name" value="NACHT"/>
    <property type="match status" value="1"/>
</dbReference>